<sequence>MNTTETQQSVGTDQSRPGAEVIHSTGVVEGVSNPIDFENQATTLTDCSPPIVPDSVQASVSSTLSVCIPSSLSASMPTNVSTRLSIPVQHSFLCSLCDRSFSQRGSLNRHVRSHLGVRPFSCPHCPMTFSRQYRVTEHMRVHQRCKKRYMHKLFKASIIN</sequence>
<dbReference type="GO" id="GO:0000981">
    <property type="term" value="F:DNA-binding transcription factor activity, RNA polymerase II-specific"/>
    <property type="evidence" value="ECO:0007669"/>
    <property type="project" value="TreeGrafter"/>
</dbReference>
<keyword evidence="2" id="KW-0479">Metal-binding</keyword>
<dbReference type="Gene3D" id="3.30.160.60">
    <property type="entry name" value="Classic Zinc Finger"/>
    <property type="match status" value="2"/>
</dbReference>
<feature type="domain" description="C2H2-type" evidence="8">
    <location>
        <begin position="120"/>
        <end position="147"/>
    </location>
</feature>
<dbReference type="Proteomes" id="UP000694565">
    <property type="component" value="Unplaced"/>
</dbReference>
<evidence type="ECO:0000256" key="3">
    <source>
        <dbReference type="ARBA" id="ARBA00022737"/>
    </source>
</evidence>
<dbReference type="Ensembl" id="ENSCLMT00005006223.1">
    <property type="protein sequence ID" value="ENSCLMP00005005787.1"/>
    <property type="gene ID" value="ENSCLMG00005003223.1"/>
</dbReference>
<dbReference type="FunFam" id="3.30.160.60:FF:000446">
    <property type="entry name" value="Zinc finger protein"/>
    <property type="match status" value="1"/>
</dbReference>
<feature type="domain" description="C2H2-type" evidence="8">
    <location>
        <begin position="92"/>
        <end position="119"/>
    </location>
</feature>
<keyword evidence="6" id="KW-0539">Nucleus</keyword>
<dbReference type="FunFam" id="3.30.160.60:FF:001840">
    <property type="entry name" value="Paternally-expressed gene 3 protein"/>
    <property type="match status" value="1"/>
</dbReference>
<dbReference type="InterPro" id="IPR036236">
    <property type="entry name" value="Znf_C2H2_sf"/>
</dbReference>
<evidence type="ECO:0000256" key="7">
    <source>
        <dbReference type="PROSITE-ProRule" id="PRU00042"/>
    </source>
</evidence>
<name>A0A8C2WKM3_CYCLU</name>
<evidence type="ECO:0000256" key="5">
    <source>
        <dbReference type="ARBA" id="ARBA00022833"/>
    </source>
</evidence>
<evidence type="ECO:0000313" key="10">
    <source>
        <dbReference type="Proteomes" id="UP000694565"/>
    </source>
</evidence>
<proteinExistence type="predicted"/>
<dbReference type="SUPFAM" id="SSF57667">
    <property type="entry name" value="beta-beta-alpha zinc fingers"/>
    <property type="match status" value="1"/>
</dbReference>
<dbReference type="PANTHER" id="PTHR24394">
    <property type="entry name" value="ZINC FINGER PROTEIN"/>
    <property type="match status" value="1"/>
</dbReference>
<evidence type="ECO:0000256" key="4">
    <source>
        <dbReference type="ARBA" id="ARBA00022771"/>
    </source>
</evidence>
<comment type="subcellular location">
    <subcellularLocation>
        <location evidence="1">Nucleus</location>
    </subcellularLocation>
</comment>
<dbReference type="Pfam" id="PF00096">
    <property type="entry name" value="zf-C2H2"/>
    <property type="match status" value="2"/>
</dbReference>
<dbReference type="PROSITE" id="PS00028">
    <property type="entry name" value="ZINC_FINGER_C2H2_1"/>
    <property type="match status" value="2"/>
</dbReference>
<dbReference type="InterPro" id="IPR013087">
    <property type="entry name" value="Znf_C2H2_type"/>
</dbReference>
<dbReference type="SMART" id="SM00355">
    <property type="entry name" value="ZnF_C2H2"/>
    <property type="match status" value="2"/>
</dbReference>
<dbReference type="GeneTree" id="ENSGT00940000175871"/>
<organism evidence="9 10">
    <name type="scientific">Cyclopterus lumpus</name>
    <name type="common">Lumpsucker</name>
    <dbReference type="NCBI Taxonomy" id="8103"/>
    <lineage>
        <taxon>Eukaryota</taxon>
        <taxon>Metazoa</taxon>
        <taxon>Chordata</taxon>
        <taxon>Craniata</taxon>
        <taxon>Vertebrata</taxon>
        <taxon>Euteleostomi</taxon>
        <taxon>Actinopterygii</taxon>
        <taxon>Neopterygii</taxon>
        <taxon>Teleostei</taxon>
        <taxon>Neoteleostei</taxon>
        <taxon>Acanthomorphata</taxon>
        <taxon>Eupercaria</taxon>
        <taxon>Perciformes</taxon>
        <taxon>Cottioidei</taxon>
        <taxon>Cottales</taxon>
        <taxon>Cyclopteridae</taxon>
        <taxon>Cyclopterus</taxon>
    </lineage>
</organism>
<reference evidence="9" key="1">
    <citation type="submission" date="2025-08" db="UniProtKB">
        <authorList>
            <consortium name="Ensembl"/>
        </authorList>
    </citation>
    <scope>IDENTIFICATION</scope>
</reference>
<dbReference type="GO" id="GO:0008270">
    <property type="term" value="F:zinc ion binding"/>
    <property type="evidence" value="ECO:0007669"/>
    <property type="project" value="UniProtKB-KW"/>
</dbReference>
<protein>
    <recommendedName>
        <fullName evidence="8">C2H2-type domain-containing protein</fullName>
    </recommendedName>
</protein>
<keyword evidence="5" id="KW-0862">Zinc</keyword>
<reference evidence="9" key="2">
    <citation type="submission" date="2025-09" db="UniProtKB">
        <authorList>
            <consortium name="Ensembl"/>
        </authorList>
    </citation>
    <scope>IDENTIFICATION</scope>
</reference>
<evidence type="ECO:0000256" key="6">
    <source>
        <dbReference type="ARBA" id="ARBA00023242"/>
    </source>
</evidence>
<dbReference type="AlphaFoldDB" id="A0A8C2WKM3"/>
<keyword evidence="3" id="KW-0677">Repeat</keyword>
<dbReference type="PROSITE" id="PS50157">
    <property type="entry name" value="ZINC_FINGER_C2H2_2"/>
    <property type="match status" value="2"/>
</dbReference>
<keyword evidence="10" id="KW-1185">Reference proteome</keyword>
<evidence type="ECO:0000256" key="2">
    <source>
        <dbReference type="ARBA" id="ARBA00022723"/>
    </source>
</evidence>
<accession>A0A8C2WKM3</accession>
<evidence type="ECO:0000313" key="9">
    <source>
        <dbReference type="Ensembl" id="ENSCLMP00005005787.1"/>
    </source>
</evidence>
<dbReference type="GO" id="GO:0005634">
    <property type="term" value="C:nucleus"/>
    <property type="evidence" value="ECO:0007669"/>
    <property type="project" value="UniProtKB-SubCell"/>
</dbReference>
<keyword evidence="4 7" id="KW-0863">Zinc-finger</keyword>
<dbReference type="PANTHER" id="PTHR24394:SF22">
    <property type="entry name" value="HYPERMETHYLATED IN CANCER 2 PROTEIN"/>
    <property type="match status" value="1"/>
</dbReference>
<evidence type="ECO:0000256" key="1">
    <source>
        <dbReference type="ARBA" id="ARBA00004123"/>
    </source>
</evidence>
<evidence type="ECO:0000259" key="8">
    <source>
        <dbReference type="PROSITE" id="PS50157"/>
    </source>
</evidence>